<keyword evidence="1" id="KW-0175">Coiled coil</keyword>
<accession>A0A4R5ZTC2</accession>
<feature type="coiled-coil region" evidence="1">
    <location>
        <begin position="73"/>
        <end position="114"/>
    </location>
</feature>
<evidence type="ECO:0000256" key="1">
    <source>
        <dbReference type="SAM" id="Coils"/>
    </source>
</evidence>
<name>A0A4R5ZTC2_9RHOB</name>
<evidence type="ECO:0008006" key="5">
    <source>
        <dbReference type="Google" id="ProtNLM"/>
    </source>
</evidence>
<sequence length="189" mass="19462">MGLGALPALAALLMCSALLRATAVAPDLPGFGPAIAGAAIAATPDPAPSDDVDTLLTDLAARADRMTEREAALAERERRLARGEEALRAQLDEIKAAEDDLRALLQMADEAAEADLARLAAVYEAMKPAEAATLFKQMPPAFAAGFLGLMRPELAAAILAAMPPEGAYAVSVMLAGRHADIPPATPAPD</sequence>
<feature type="chain" id="PRO_5020965542" description="Magnesium transporter MgtE intracellular domain-containing protein" evidence="2">
    <location>
        <begin position="26"/>
        <end position="189"/>
    </location>
</feature>
<reference evidence="3 4" key="1">
    <citation type="submission" date="2019-03" db="EMBL/GenBank/DDBJ databases">
        <title>Primorskyibacter sp. SS33 isolated from sediments.</title>
        <authorList>
            <person name="Xunke S."/>
        </authorList>
    </citation>
    <scope>NUCLEOTIDE SEQUENCE [LARGE SCALE GENOMIC DNA]</scope>
    <source>
        <strain evidence="3 4">SS33</strain>
    </source>
</reference>
<comment type="caution">
    <text evidence="3">The sequence shown here is derived from an EMBL/GenBank/DDBJ whole genome shotgun (WGS) entry which is preliminary data.</text>
</comment>
<keyword evidence="4" id="KW-1185">Reference proteome</keyword>
<evidence type="ECO:0000313" key="4">
    <source>
        <dbReference type="Proteomes" id="UP000295701"/>
    </source>
</evidence>
<dbReference type="Gene3D" id="1.10.220.30">
    <property type="match status" value="1"/>
</dbReference>
<dbReference type="OrthoDB" id="9791432at2"/>
<keyword evidence="2" id="KW-0732">Signal</keyword>
<dbReference type="AlphaFoldDB" id="A0A4R5ZTC2"/>
<dbReference type="Proteomes" id="UP000295701">
    <property type="component" value="Unassembled WGS sequence"/>
</dbReference>
<feature type="signal peptide" evidence="2">
    <location>
        <begin position="1"/>
        <end position="25"/>
    </location>
</feature>
<dbReference type="SUPFAM" id="SSF158791">
    <property type="entry name" value="MgtE N-terminal domain-like"/>
    <property type="match status" value="1"/>
</dbReference>
<protein>
    <recommendedName>
        <fullName evidence="5">Magnesium transporter MgtE intracellular domain-containing protein</fullName>
    </recommendedName>
</protein>
<proteinExistence type="predicted"/>
<gene>
    <name evidence="3" type="ORF">E2L08_16130</name>
</gene>
<organism evidence="3 4">
    <name type="scientific">Palleronia sediminis</name>
    <dbReference type="NCBI Taxonomy" id="2547833"/>
    <lineage>
        <taxon>Bacteria</taxon>
        <taxon>Pseudomonadati</taxon>
        <taxon>Pseudomonadota</taxon>
        <taxon>Alphaproteobacteria</taxon>
        <taxon>Rhodobacterales</taxon>
        <taxon>Roseobacteraceae</taxon>
        <taxon>Palleronia</taxon>
    </lineage>
</organism>
<evidence type="ECO:0000313" key="3">
    <source>
        <dbReference type="EMBL" id="TDL74200.1"/>
    </source>
</evidence>
<evidence type="ECO:0000256" key="2">
    <source>
        <dbReference type="SAM" id="SignalP"/>
    </source>
</evidence>
<dbReference type="EMBL" id="SNAA01000028">
    <property type="protein sequence ID" value="TDL74200.1"/>
    <property type="molecule type" value="Genomic_DNA"/>
</dbReference>